<evidence type="ECO:0000313" key="2">
    <source>
        <dbReference type="Proteomes" id="UP000198131"/>
    </source>
</evidence>
<dbReference type="EMBL" id="FYEW01000001">
    <property type="protein sequence ID" value="SNC60746.1"/>
    <property type="molecule type" value="Genomic_DNA"/>
</dbReference>
<accession>A0A212T4I6</accession>
<dbReference type="RefSeq" id="WP_088841676.1">
    <property type="nucleotide sequence ID" value="NZ_FYEW01000001.1"/>
</dbReference>
<protein>
    <submittedName>
        <fullName evidence="1">Uncharacterized protein</fullName>
    </submittedName>
</protein>
<name>A0A212T4I6_9BACT</name>
<reference evidence="2" key="1">
    <citation type="submission" date="2017-06" db="EMBL/GenBank/DDBJ databases">
        <authorList>
            <person name="Varghese N."/>
            <person name="Submissions S."/>
        </authorList>
    </citation>
    <scope>NUCLEOTIDE SEQUENCE [LARGE SCALE GENOMIC DNA]</scope>
    <source>
        <strain evidence="2">DSM 11116</strain>
    </source>
</reference>
<dbReference type="AlphaFoldDB" id="A0A212T4I6"/>
<dbReference type="Proteomes" id="UP000198131">
    <property type="component" value="Unassembled WGS sequence"/>
</dbReference>
<keyword evidence="2" id="KW-1185">Reference proteome</keyword>
<sequence>MKIAVLLLLTGLGLGGCQKFEVGPDLPPADIAAAFDSEFTLYYQQQAYLPAPAQPELAVRVEEVAYTYCPPGVMCFVGTAAWPTLRITDAQGQIQLLPEAPRKVLIQGDTLSVRANGRRYLLQYVQWELDEKLKSDEYPTKQQFALKFRLTKPN</sequence>
<proteinExistence type="predicted"/>
<dbReference type="PROSITE" id="PS51257">
    <property type="entry name" value="PROKAR_LIPOPROTEIN"/>
    <property type="match status" value="1"/>
</dbReference>
<dbReference type="OrthoDB" id="879465at2"/>
<evidence type="ECO:0000313" key="1">
    <source>
        <dbReference type="EMBL" id="SNC60746.1"/>
    </source>
</evidence>
<gene>
    <name evidence="1" type="ORF">SAMN06265337_0324</name>
</gene>
<organism evidence="1 2">
    <name type="scientific">Hymenobacter gelipurpurascens</name>
    <dbReference type="NCBI Taxonomy" id="89968"/>
    <lineage>
        <taxon>Bacteria</taxon>
        <taxon>Pseudomonadati</taxon>
        <taxon>Bacteroidota</taxon>
        <taxon>Cytophagia</taxon>
        <taxon>Cytophagales</taxon>
        <taxon>Hymenobacteraceae</taxon>
        <taxon>Hymenobacter</taxon>
    </lineage>
</organism>